<accession>A0A923GD39</accession>
<dbReference type="SUPFAM" id="SSF53335">
    <property type="entry name" value="S-adenosyl-L-methionine-dependent methyltransferases"/>
    <property type="match status" value="1"/>
</dbReference>
<reference evidence="1" key="2">
    <citation type="submission" date="2020-07" db="EMBL/GenBank/DDBJ databases">
        <authorList>
            <person name="Lood C."/>
            <person name="Girard L."/>
        </authorList>
    </citation>
    <scope>NUCLEOTIDE SEQUENCE</scope>
    <source>
        <strain evidence="1">BW13M1</strain>
    </source>
</reference>
<protein>
    <recommendedName>
        <fullName evidence="2">Methyltransferase domain-containing protein</fullName>
    </recommendedName>
</protein>
<dbReference type="RefSeq" id="WP_186734080.1">
    <property type="nucleotide sequence ID" value="NZ_JABWRJ020000001.1"/>
</dbReference>
<name>A0A923GD39_9PSED</name>
<reference evidence="1" key="1">
    <citation type="journal article" date="2020" name="Microorganisms">
        <title>Reliable Identification of Environmental Pseudomonas Isolates Using the rpoD Gene.</title>
        <authorList>
            <consortium name="The Broad Institute Genome Sequencing Platform"/>
            <person name="Girard L."/>
            <person name="Lood C."/>
            <person name="Rokni-Zadeh H."/>
            <person name="van Noort V."/>
            <person name="Lavigne R."/>
            <person name="De Mot R."/>
        </authorList>
    </citation>
    <scope>NUCLEOTIDE SEQUENCE</scope>
    <source>
        <strain evidence="1">BW13M1</strain>
    </source>
</reference>
<dbReference type="AlphaFoldDB" id="A0A923GD39"/>
<dbReference type="InterPro" id="IPR029063">
    <property type="entry name" value="SAM-dependent_MTases_sf"/>
</dbReference>
<dbReference type="EMBL" id="JABWRJ010000023">
    <property type="protein sequence ID" value="MBC3447498.1"/>
    <property type="molecule type" value="Genomic_DNA"/>
</dbReference>
<evidence type="ECO:0008006" key="2">
    <source>
        <dbReference type="Google" id="ProtNLM"/>
    </source>
</evidence>
<evidence type="ECO:0000313" key="1">
    <source>
        <dbReference type="EMBL" id="MBC3447498.1"/>
    </source>
</evidence>
<gene>
    <name evidence="1" type="ORF">HU751_17105</name>
</gene>
<sequence length="268" mass="30113">MNVIADWRENALQKVVRDPIHLDPRSTDGNLLGYTISDVFREAIRFGQADFDKPYRNLSGIDKARLYALLNQPGHLTELDEAFGQLFSAHSTICDPYVYDIGCGPFTAGLSLATALDQRHVITYHGIDLYESMRELGREIAQCAQDMNALSRYSTFNFYESLDDIEPPIGARINPKIFVASYLLASSTIEVEPLVKSIVNIADTFSRGPSLLLYTNTTHPLAGQKFPAFKEQLEEAGFRCPADDQTHIAHRNKTRSVHYALFYKPASF</sequence>
<comment type="caution">
    <text evidence="1">The sequence shown here is derived from an EMBL/GenBank/DDBJ whole genome shotgun (WGS) entry which is preliminary data.</text>
</comment>
<organism evidence="1">
    <name type="scientific">Pseudomonas peradeniyensis</name>
    <dbReference type="NCBI Taxonomy" id="2745488"/>
    <lineage>
        <taxon>Bacteria</taxon>
        <taxon>Pseudomonadati</taxon>
        <taxon>Pseudomonadota</taxon>
        <taxon>Gammaproteobacteria</taxon>
        <taxon>Pseudomonadales</taxon>
        <taxon>Pseudomonadaceae</taxon>
        <taxon>Pseudomonas</taxon>
    </lineage>
</organism>
<proteinExistence type="predicted"/>